<keyword evidence="1" id="KW-0378">Hydrolase</keyword>
<dbReference type="CDD" id="cd01014">
    <property type="entry name" value="nicotinamidase_related"/>
    <property type="match status" value="1"/>
</dbReference>
<dbReference type="RefSeq" id="WP_141790404.1">
    <property type="nucleotide sequence ID" value="NZ_BAAAKX010000010.1"/>
</dbReference>
<dbReference type="SUPFAM" id="SSF52499">
    <property type="entry name" value="Isochorismatase-like hydrolases"/>
    <property type="match status" value="1"/>
</dbReference>
<evidence type="ECO:0000313" key="4">
    <source>
        <dbReference type="Proteomes" id="UP000319514"/>
    </source>
</evidence>
<organism evidence="3 4">
    <name type="scientific">Oryzihumus leptocrescens</name>
    <dbReference type="NCBI Taxonomy" id="297536"/>
    <lineage>
        <taxon>Bacteria</taxon>
        <taxon>Bacillati</taxon>
        <taxon>Actinomycetota</taxon>
        <taxon>Actinomycetes</taxon>
        <taxon>Micrococcales</taxon>
        <taxon>Intrasporangiaceae</taxon>
        <taxon>Oryzihumus</taxon>
    </lineage>
</organism>
<accession>A0A542Z9V3</accession>
<dbReference type="GO" id="GO:0016787">
    <property type="term" value="F:hydrolase activity"/>
    <property type="evidence" value="ECO:0007669"/>
    <property type="project" value="UniProtKB-KW"/>
</dbReference>
<dbReference type="Gene3D" id="3.40.50.850">
    <property type="entry name" value="Isochorismatase-like"/>
    <property type="match status" value="1"/>
</dbReference>
<dbReference type="AlphaFoldDB" id="A0A542Z9V3"/>
<feature type="domain" description="Isochorismatase-like" evidence="2">
    <location>
        <begin position="10"/>
        <end position="143"/>
    </location>
</feature>
<dbReference type="OrthoDB" id="3174612at2"/>
<evidence type="ECO:0000259" key="2">
    <source>
        <dbReference type="Pfam" id="PF00857"/>
    </source>
</evidence>
<dbReference type="PANTHER" id="PTHR43540">
    <property type="entry name" value="PEROXYUREIDOACRYLATE/UREIDOACRYLATE AMIDOHYDROLASE-RELATED"/>
    <property type="match status" value="1"/>
</dbReference>
<gene>
    <name evidence="3" type="ORF">FB474_3843</name>
</gene>
<evidence type="ECO:0000256" key="1">
    <source>
        <dbReference type="ARBA" id="ARBA00022801"/>
    </source>
</evidence>
<dbReference type="InterPro" id="IPR050272">
    <property type="entry name" value="Isochorismatase-like_hydrls"/>
</dbReference>
<reference evidence="3 4" key="1">
    <citation type="submission" date="2019-06" db="EMBL/GenBank/DDBJ databases">
        <title>Sequencing the genomes of 1000 actinobacteria strains.</title>
        <authorList>
            <person name="Klenk H.-P."/>
        </authorList>
    </citation>
    <scope>NUCLEOTIDE SEQUENCE [LARGE SCALE GENOMIC DNA]</scope>
    <source>
        <strain evidence="3 4">DSM 18082</strain>
    </source>
</reference>
<dbReference type="Proteomes" id="UP000319514">
    <property type="component" value="Unassembled WGS sequence"/>
</dbReference>
<dbReference type="InterPro" id="IPR000868">
    <property type="entry name" value="Isochorismatase-like_dom"/>
</dbReference>
<evidence type="ECO:0000313" key="3">
    <source>
        <dbReference type="EMBL" id="TQL57071.1"/>
    </source>
</evidence>
<protein>
    <submittedName>
        <fullName evidence="3">Nicotinamidase-related amidase</fullName>
    </submittedName>
</protein>
<dbReference type="InterPro" id="IPR036380">
    <property type="entry name" value="Isochorismatase-like_sf"/>
</dbReference>
<name>A0A542Z9V3_9MICO</name>
<proteinExistence type="predicted"/>
<dbReference type="PANTHER" id="PTHR43540:SF14">
    <property type="entry name" value="ISOCHORISMATASE"/>
    <property type="match status" value="1"/>
</dbReference>
<sequence length="187" mass="20469">MTSLENRPYTALLVVDVQNGVVGNAYERDRVVANIQSLVAKARAEHVPVLWVQHSDDDGLTPGSETWAYVAELERHESEPLVPKTYPDAFEATDLEEHLAALGVGRLVVTGAQTEECIRSTLHSALVRGYDATLVADAHTSEDMREWGFPVSPEQSIAYTNTYWSWANAPGRKGSVTPTAEVDFAAT</sequence>
<keyword evidence="4" id="KW-1185">Reference proteome</keyword>
<dbReference type="EMBL" id="VFOQ01000002">
    <property type="protein sequence ID" value="TQL57071.1"/>
    <property type="molecule type" value="Genomic_DNA"/>
</dbReference>
<comment type="caution">
    <text evidence="3">The sequence shown here is derived from an EMBL/GenBank/DDBJ whole genome shotgun (WGS) entry which is preliminary data.</text>
</comment>
<dbReference type="Pfam" id="PF00857">
    <property type="entry name" value="Isochorismatase"/>
    <property type="match status" value="1"/>
</dbReference>